<reference evidence="7" key="1">
    <citation type="submission" date="2019-10" db="EMBL/GenBank/DDBJ databases">
        <title>Muricauda hadale sp. nov., a piezophilic bacterium isolated from hadopelagic water of the Mariana Trench.</title>
        <authorList>
            <person name="Wei Y."/>
        </authorList>
    </citation>
    <scope>NUCLEOTIDE SEQUENCE [LARGE SCALE GENOMIC DNA]</scope>
    <source>
        <strain evidence="7">MT-229</strain>
    </source>
</reference>
<keyword evidence="4" id="KW-1133">Transmembrane helix</keyword>
<evidence type="ECO:0000256" key="4">
    <source>
        <dbReference type="ARBA" id="ARBA00022989"/>
    </source>
</evidence>
<dbReference type="Proteomes" id="UP000319204">
    <property type="component" value="Unassembled WGS sequence"/>
</dbReference>
<evidence type="ECO:0000256" key="5">
    <source>
        <dbReference type="ARBA" id="ARBA00023136"/>
    </source>
</evidence>
<dbReference type="OrthoDB" id="9804152at2"/>
<dbReference type="InterPro" id="IPR023353">
    <property type="entry name" value="LemA-like_dom_sf"/>
</dbReference>
<comment type="subcellular location">
    <subcellularLocation>
        <location evidence="1">Membrane</location>
        <topology evidence="1">Single-pass membrane protein</topology>
    </subcellularLocation>
</comment>
<accession>A0A5N5INK5</accession>
<proteinExistence type="inferred from homology"/>
<protein>
    <submittedName>
        <fullName evidence="7">LemA family protein</fullName>
    </submittedName>
</protein>
<dbReference type="SUPFAM" id="SSF140478">
    <property type="entry name" value="LemA-like"/>
    <property type="match status" value="1"/>
</dbReference>
<keyword evidence="3" id="KW-0812">Transmembrane</keyword>
<dbReference type="PANTHER" id="PTHR34478">
    <property type="entry name" value="PROTEIN LEMA"/>
    <property type="match status" value="1"/>
</dbReference>
<sequence length="183" mass="21046">MTYAIIIFGALLLFAIFLFNNLISKKNKVHEAYSSIDVMLKKRTDLIPRLVNTVKGYMEHERATLTEITQLREKIISEKGRTNDRFKWESQLGMLLGNLQIRAEAYPELKSSENFLMLQASLNEVEEQLSAARRAYNAAVNAHNNALEMFPSNIMGKMMGYSQKTLFTIEAEEKKAPEVYFQQ</sequence>
<evidence type="ECO:0000313" key="7">
    <source>
        <dbReference type="EMBL" id="KAB5488233.1"/>
    </source>
</evidence>
<keyword evidence="8" id="KW-1185">Reference proteome</keyword>
<gene>
    <name evidence="7" type="ORF">FOT42_010445</name>
</gene>
<evidence type="ECO:0000256" key="1">
    <source>
        <dbReference type="ARBA" id="ARBA00004167"/>
    </source>
</evidence>
<comment type="similarity">
    <text evidence="2">Belongs to the LemA family.</text>
</comment>
<dbReference type="EMBL" id="VNIK02000006">
    <property type="protein sequence ID" value="KAB5488233.1"/>
    <property type="molecule type" value="Genomic_DNA"/>
</dbReference>
<evidence type="ECO:0000256" key="6">
    <source>
        <dbReference type="SAM" id="Coils"/>
    </source>
</evidence>
<feature type="coiled-coil region" evidence="6">
    <location>
        <begin position="115"/>
        <end position="142"/>
    </location>
</feature>
<comment type="caution">
    <text evidence="7">The sequence shown here is derived from an EMBL/GenBank/DDBJ whole genome shotgun (WGS) entry which is preliminary data.</text>
</comment>
<keyword evidence="5" id="KW-0472">Membrane</keyword>
<dbReference type="AlphaFoldDB" id="A0A5N5INK5"/>
<dbReference type="InterPro" id="IPR007156">
    <property type="entry name" value="MamQ_LemA"/>
</dbReference>
<dbReference type="Gene3D" id="1.20.1440.20">
    <property type="entry name" value="LemA-like domain"/>
    <property type="match status" value="1"/>
</dbReference>
<evidence type="ECO:0000256" key="2">
    <source>
        <dbReference type="ARBA" id="ARBA00008854"/>
    </source>
</evidence>
<dbReference type="Pfam" id="PF04011">
    <property type="entry name" value="LemA"/>
    <property type="match status" value="1"/>
</dbReference>
<evidence type="ECO:0000313" key="8">
    <source>
        <dbReference type="Proteomes" id="UP000319204"/>
    </source>
</evidence>
<dbReference type="RefSeq" id="WP_151890517.1">
    <property type="nucleotide sequence ID" value="NZ_VNIK02000006.1"/>
</dbReference>
<name>A0A5N5INK5_9FLAO</name>
<evidence type="ECO:0000256" key="3">
    <source>
        <dbReference type="ARBA" id="ARBA00022692"/>
    </source>
</evidence>
<dbReference type="GO" id="GO:0016020">
    <property type="term" value="C:membrane"/>
    <property type="evidence" value="ECO:0007669"/>
    <property type="project" value="UniProtKB-SubCell"/>
</dbReference>
<keyword evidence="6" id="KW-0175">Coiled coil</keyword>
<dbReference type="PANTHER" id="PTHR34478:SF1">
    <property type="entry name" value="PROTEIN LEMA"/>
    <property type="match status" value="1"/>
</dbReference>
<organism evidence="7 8">
    <name type="scientific">Flagellimonas hadalis</name>
    <dbReference type="NCBI Taxonomy" id="2597517"/>
    <lineage>
        <taxon>Bacteria</taxon>
        <taxon>Pseudomonadati</taxon>
        <taxon>Bacteroidota</taxon>
        <taxon>Flavobacteriia</taxon>
        <taxon>Flavobacteriales</taxon>
        <taxon>Flavobacteriaceae</taxon>
        <taxon>Flagellimonas</taxon>
    </lineage>
</organism>